<dbReference type="NCBIfam" id="TIGR00231">
    <property type="entry name" value="small_GTP"/>
    <property type="match status" value="1"/>
</dbReference>
<dbReference type="OrthoDB" id="9811804at2"/>
<dbReference type="Gene3D" id="1.10.10.2480">
    <property type="match status" value="1"/>
</dbReference>
<dbReference type="CDD" id="cd03702">
    <property type="entry name" value="IF2_mtIF2_II"/>
    <property type="match status" value="1"/>
</dbReference>
<gene>
    <name evidence="7" type="primary">infB</name>
    <name evidence="11" type="ORF">BCY86_01465</name>
</gene>
<dbReference type="SUPFAM" id="SSF50447">
    <property type="entry name" value="Translation proteins"/>
    <property type="match status" value="2"/>
</dbReference>
<dbReference type="AlphaFoldDB" id="A0A1L6MVF3"/>
<dbReference type="Pfam" id="PF04760">
    <property type="entry name" value="IF2_N"/>
    <property type="match status" value="2"/>
</dbReference>
<dbReference type="InterPro" id="IPR006847">
    <property type="entry name" value="IF2_N"/>
</dbReference>
<feature type="region of interest" description="Disordered" evidence="9">
    <location>
        <begin position="289"/>
        <end position="330"/>
    </location>
</feature>
<keyword evidence="6 7" id="KW-0342">GTP-binding</keyword>
<keyword evidence="5 7" id="KW-0648">Protein biosynthesis</keyword>
<dbReference type="InterPro" id="IPR015760">
    <property type="entry name" value="TIF_IF2"/>
</dbReference>
<dbReference type="NCBIfam" id="TIGR00487">
    <property type="entry name" value="IF-2"/>
    <property type="match status" value="1"/>
</dbReference>
<dbReference type="Pfam" id="PF22042">
    <property type="entry name" value="EF-G_D2"/>
    <property type="match status" value="1"/>
</dbReference>
<dbReference type="PROSITE" id="PS51722">
    <property type="entry name" value="G_TR_2"/>
    <property type="match status" value="1"/>
</dbReference>
<dbReference type="SUPFAM" id="SSF52540">
    <property type="entry name" value="P-loop containing nucleoside triphosphate hydrolases"/>
    <property type="match status" value="1"/>
</dbReference>
<evidence type="ECO:0000256" key="5">
    <source>
        <dbReference type="ARBA" id="ARBA00022917"/>
    </source>
</evidence>
<dbReference type="RefSeq" id="WP_075276144.1">
    <property type="nucleotide sequence ID" value="NZ_CP016908.1"/>
</dbReference>
<dbReference type="InterPro" id="IPR000795">
    <property type="entry name" value="T_Tr_GTP-bd_dom"/>
</dbReference>
<dbReference type="InterPro" id="IPR009000">
    <property type="entry name" value="Transl_B-barrel_sf"/>
</dbReference>
<feature type="compositionally biased region" description="Polar residues" evidence="9">
    <location>
        <begin position="205"/>
        <end position="224"/>
    </location>
</feature>
<feature type="compositionally biased region" description="Polar residues" evidence="9">
    <location>
        <begin position="252"/>
        <end position="263"/>
    </location>
</feature>
<dbReference type="InterPro" id="IPR023115">
    <property type="entry name" value="TIF_IF2_dom3"/>
</dbReference>
<dbReference type="HAMAP" id="MF_00100_B">
    <property type="entry name" value="IF_2_B"/>
    <property type="match status" value="1"/>
</dbReference>
<comment type="subcellular location">
    <subcellularLocation>
        <location evidence="7">Cytoplasm</location>
    </subcellularLocation>
</comment>
<evidence type="ECO:0000313" key="12">
    <source>
        <dbReference type="Proteomes" id="UP000185544"/>
    </source>
</evidence>
<feature type="binding site" evidence="7">
    <location>
        <begin position="467"/>
        <end position="474"/>
    </location>
    <ligand>
        <name>GTP</name>
        <dbReference type="ChEBI" id="CHEBI:37565"/>
    </ligand>
</feature>
<dbReference type="InterPro" id="IPR027417">
    <property type="entry name" value="P-loop_NTPase"/>
</dbReference>
<keyword evidence="12" id="KW-1185">Reference proteome</keyword>
<dbReference type="Gene3D" id="3.40.50.300">
    <property type="entry name" value="P-loop containing nucleotide triphosphate hydrolases"/>
    <property type="match status" value="1"/>
</dbReference>
<dbReference type="SUPFAM" id="SSF52156">
    <property type="entry name" value="Initiation factor IF2/eIF5b, domain 3"/>
    <property type="match status" value="1"/>
</dbReference>
<dbReference type="FunFam" id="3.40.50.10050:FF:000001">
    <property type="entry name" value="Translation initiation factor IF-2"/>
    <property type="match status" value="1"/>
</dbReference>
<comment type="similarity">
    <text evidence="1 7 8">Belongs to the TRAFAC class translation factor GTPase superfamily. Classic translation factor GTPase family. IF-2 subfamily.</text>
</comment>
<feature type="domain" description="Tr-type G" evidence="10">
    <location>
        <begin position="458"/>
        <end position="627"/>
    </location>
</feature>
<evidence type="ECO:0000259" key="10">
    <source>
        <dbReference type="PROSITE" id="PS51722"/>
    </source>
</evidence>
<dbReference type="FunFam" id="3.40.50.300:FF:000019">
    <property type="entry name" value="Translation initiation factor IF-2"/>
    <property type="match status" value="1"/>
</dbReference>
<evidence type="ECO:0000256" key="9">
    <source>
        <dbReference type="SAM" id="MobiDB-lite"/>
    </source>
</evidence>
<dbReference type="PROSITE" id="PS01176">
    <property type="entry name" value="IF2"/>
    <property type="match status" value="1"/>
</dbReference>
<keyword evidence="4 7" id="KW-0547">Nucleotide-binding</keyword>
<dbReference type="Gene3D" id="2.40.30.10">
    <property type="entry name" value="Translation factors"/>
    <property type="match status" value="2"/>
</dbReference>
<dbReference type="GO" id="GO:0003743">
    <property type="term" value="F:translation initiation factor activity"/>
    <property type="evidence" value="ECO:0007669"/>
    <property type="project" value="UniProtKB-UniRule"/>
</dbReference>
<evidence type="ECO:0000256" key="4">
    <source>
        <dbReference type="ARBA" id="ARBA00022741"/>
    </source>
</evidence>
<dbReference type="Proteomes" id="UP000185544">
    <property type="component" value="Chromosome"/>
</dbReference>
<dbReference type="InterPro" id="IPR036925">
    <property type="entry name" value="TIF_IF2_dom3_sf"/>
</dbReference>
<dbReference type="FunFam" id="2.40.30.10:FF:000008">
    <property type="entry name" value="Translation initiation factor IF-2"/>
    <property type="match status" value="1"/>
</dbReference>
<feature type="compositionally biased region" description="Basic and acidic residues" evidence="9">
    <location>
        <begin position="162"/>
        <end position="173"/>
    </location>
</feature>
<dbReference type="Gene3D" id="3.40.50.10050">
    <property type="entry name" value="Translation initiation factor IF- 2, domain 3"/>
    <property type="match status" value="1"/>
</dbReference>
<evidence type="ECO:0000256" key="7">
    <source>
        <dbReference type="HAMAP-Rule" id="MF_00100"/>
    </source>
</evidence>
<evidence type="ECO:0000256" key="1">
    <source>
        <dbReference type="ARBA" id="ARBA00007733"/>
    </source>
</evidence>
<dbReference type="STRING" id="1882918.BCY86_01465"/>
<keyword evidence="3 7" id="KW-0396">Initiation factor</keyword>
<feature type="region of interest" description="Disordered" evidence="9">
    <location>
        <begin position="141"/>
        <end position="174"/>
    </location>
</feature>
<organism evidence="11 12">
    <name type="scientific">Pajaroellobacter abortibovis</name>
    <dbReference type="NCBI Taxonomy" id="1882918"/>
    <lineage>
        <taxon>Bacteria</taxon>
        <taxon>Pseudomonadati</taxon>
        <taxon>Myxococcota</taxon>
        <taxon>Polyangia</taxon>
        <taxon>Polyangiales</taxon>
        <taxon>Polyangiaceae</taxon>
    </lineage>
</organism>
<dbReference type="GO" id="GO:0005525">
    <property type="term" value="F:GTP binding"/>
    <property type="evidence" value="ECO:0007669"/>
    <property type="project" value="UniProtKB-KW"/>
</dbReference>
<feature type="binding site" evidence="7">
    <location>
        <begin position="513"/>
        <end position="517"/>
    </location>
    <ligand>
        <name>GTP</name>
        <dbReference type="ChEBI" id="CHEBI:37565"/>
    </ligand>
</feature>
<evidence type="ECO:0000256" key="6">
    <source>
        <dbReference type="ARBA" id="ARBA00023134"/>
    </source>
</evidence>
<dbReference type="PANTHER" id="PTHR43381">
    <property type="entry name" value="TRANSLATION INITIATION FACTOR IF-2-RELATED"/>
    <property type="match status" value="1"/>
</dbReference>
<comment type="function">
    <text evidence="7 8">One of the essential components for the initiation of protein synthesis. Protects formylmethionyl-tRNA from spontaneous hydrolysis and promotes its binding to the 30S ribosomal subunits. Also involved in the hydrolysis of GTP during the formation of the 70S ribosomal complex.</text>
</comment>
<dbReference type="Pfam" id="PF11987">
    <property type="entry name" value="IF-2"/>
    <property type="match status" value="1"/>
</dbReference>
<dbReference type="InterPro" id="IPR000178">
    <property type="entry name" value="TF_IF2_bacterial-like"/>
</dbReference>
<feature type="compositionally biased region" description="Low complexity" evidence="9">
    <location>
        <begin position="225"/>
        <end position="235"/>
    </location>
</feature>
<dbReference type="KEGG" id="pabo:BCY86_01465"/>
<proteinExistence type="inferred from homology"/>
<sequence length="958" mass="103713">MNKVRIYEVAKQLNLEPKAVVALFQTIGFTEVRNHMSSVEAEAVERVKRHLEKQRTHHVVEERIRPTVVKRKAVSKEEKKETLSSPPPSLAVFAQAKQGSSKLSRPVSEVQPVATSQVTVAGFTESKSSLLGERLTSLPQEIRDHGEKEESSDFIPSAGLSYEREKEGQKQDAAEEIIPVEGVVQASSAQMDVIVREQGASCALPTTSQPVQQNQGQETDGVDQSSVLSPSPVEPSSKEEDKAVKKSASVVLPQSPSCSPTVQRTGVEYWSGRPGVSVNIPVGVRSESGDNFSSGLPRRVQYDPKATGSEGSGASRRGMVPQQQVRSGLTVRGRGTSMMRKFSSSVSMRKVGEVASSTKAMSEHKKVIRIEENITLQGMAAKMSVKATELLVKLLSMGMTGVHINTTLDADTAKLLASEFGWEVENMARSEEQNIAEARGEIDLEFRKDGQKEKQGELRAPVVAVMGHVDHGKTTLLDRIRKANVAGGEAGGITQHIGAYRVNTSHGVIVFLDTPGHEAFTQMRARGASITDIVVLVVAADDGVMPQTEEAVNHAKAAGVPVIVAVNKMDKSNADLERVKRELVELGLQPEEWGGDTIFVPVSAQTGEGIDHLLEMLSIQAEVLELKANAKKVASGTVIEALLDRGRGPVARVLIQDGTLRRGDFVLAGPGFGKVRAMTNEHGKQVNEAGPSTPVEILGLSEVPGAGDPLHAVKDPKKAQEIAEARKGKISRSLAPATAKVSLEELSKWMADSLQHELRVIVKGDVQGSIEAVADALSKLTTEKARLSIVHAGVGAITEGDVNLAIASRAIILGFNVRAAGKAVSLAEEGKVEIRFYTVIYNILSDIRLAMEGLLPPTYVERAVGKGEIRQVFKIKEGTIAGCYITQGCFKRGQKARLLRDDCVMWNGKIGMLKRFKEDVKEVQEGFECGVFLEGFSDIKERDVIDCYEIDEVKQKLW</sequence>
<feature type="binding site" evidence="7">
    <location>
        <begin position="567"/>
        <end position="570"/>
    </location>
    <ligand>
        <name>GTP</name>
        <dbReference type="ChEBI" id="CHEBI:37565"/>
    </ligand>
</feature>
<dbReference type="Pfam" id="PF00009">
    <property type="entry name" value="GTP_EFTU"/>
    <property type="match status" value="1"/>
</dbReference>
<reference evidence="11 12" key="1">
    <citation type="submission" date="2016-08" db="EMBL/GenBank/DDBJ databases">
        <title>Identification and validation of antigenic proteins from Pajaroellobacter abortibovis using de-novo genome sequence assembly and reverse vaccinology.</title>
        <authorList>
            <person name="Welly B.T."/>
            <person name="Miller M.R."/>
            <person name="Stott J.L."/>
            <person name="Blanchard M.T."/>
            <person name="Islas-Trejo A.D."/>
            <person name="O'Rourke S.M."/>
            <person name="Young A.E."/>
            <person name="Medrano J.F."/>
            <person name="Van Eenennaam A.L."/>
        </authorList>
    </citation>
    <scope>NUCLEOTIDE SEQUENCE [LARGE SCALE GENOMIC DNA]</scope>
    <source>
        <strain evidence="11 12">BTF92-0548A/99-0131</strain>
    </source>
</reference>
<keyword evidence="7" id="KW-0963">Cytoplasm</keyword>
<dbReference type="InterPro" id="IPR053905">
    <property type="entry name" value="EF-G-like_DII"/>
</dbReference>
<evidence type="ECO:0000256" key="8">
    <source>
        <dbReference type="RuleBase" id="RU000644"/>
    </source>
</evidence>
<dbReference type="InterPro" id="IPR005225">
    <property type="entry name" value="Small_GTP-bd"/>
</dbReference>
<dbReference type="GO" id="GO:0005829">
    <property type="term" value="C:cytosol"/>
    <property type="evidence" value="ECO:0007669"/>
    <property type="project" value="TreeGrafter"/>
</dbReference>
<evidence type="ECO:0000256" key="3">
    <source>
        <dbReference type="ARBA" id="ARBA00022540"/>
    </source>
</evidence>
<dbReference type="CDD" id="cd01887">
    <property type="entry name" value="IF2_eIF5B"/>
    <property type="match status" value="1"/>
</dbReference>
<evidence type="ECO:0000313" key="11">
    <source>
        <dbReference type="EMBL" id="APR99496.1"/>
    </source>
</evidence>
<dbReference type="PANTHER" id="PTHR43381:SF5">
    <property type="entry name" value="TR-TYPE G DOMAIN-CONTAINING PROTEIN"/>
    <property type="match status" value="1"/>
</dbReference>
<accession>A0A1L6MVF3</accession>
<dbReference type="InterPro" id="IPR044145">
    <property type="entry name" value="IF2_II"/>
</dbReference>
<dbReference type="EMBL" id="CP016908">
    <property type="protein sequence ID" value="APR99496.1"/>
    <property type="molecule type" value="Genomic_DNA"/>
</dbReference>
<protein>
    <recommendedName>
        <fullName evidence="2 7">Translation initiation factor IF-2</fullName>
    </recommendedName>
</protein>
<dbReference type="CDD" id="cd03692">
    <property type="entry name" value="mtIF2_IVc"/>
    <property type="match status" value="1"/>
</dbReference>
<dbReference type="GO" id="GO:0003924">
    <property type="term" value="F:GTPase activity"/>
    <property type="evidence" value="ECO:0007669"/>
    <property type="project" value="UniProtKB-UniRule"/>
</dbReference>
<feature type="region of interest" description="Disordered" evidence="9">
    <location>
        <begin position="205"/>
        <end position="263"/>
    </location>
</feature>
<dbReference type="FunFam" id="2.40.30.10:FF:000007">
    <property type="entry name" value="Translation initiation factor IF-2"/>
    <property type="match status" value="1"/>
</dbReference>
<feature type="region of interest" description="G-domain" evidence="7">
    <location>
        <begin position="461"/>
        <end position="609"/>
    </location>
</feature>
<evidence type="ECO:0000256" key="2">
    <source>
        <dbReference type="ARBA" id="ARBA00020675"/>
    </source>
</evidence>
<feature type="compositionally biased region" description="Basic and acidic residues" evidence="9">
    <location>
        <begin position="141"/>
        <end position="151"/>
    </location>
</feature>
<name>A0A1L6MVF3_9BACT</name>